<dbReference type="GO" id="GO:0033744">
    <property type="term" value="F:L-methionine:thioredoxin-disulfide S-oxidoreductase activity"/>
    <property type="evidence" value="ECO:0007669"/>
    <property type="project" value="RHEA"/>
</dbReference>
<feature type="active site" evidence="4">
    <location>
        <position position="53"/>
    </location>
</feature>
<keyword evidence="1 4" id="KW-0560">Oxidoreductase</keyword>
<dbReference type="PANTHER" id="PTHR43774">
    <property type="entry name" value="PEPTIDE METHIONINE SULFOXIDE REDUCTASE"/>
    <property type="match status" value="1"/>
</dbReference>
<comment type="caution">
    <text evidence="6">The sequence shown here is derived from an EMBL/GenBank/DDBJ whole genome shotgun (WGS) entry which is preliminary data.</text>
</comment>
<evidence type="ECO:0000256" key="3">
    <source>
        <dbReference type="ARBA" id="ARBA00048782"/>
    </source>
</evidence>
<proteinExistence type="inferred from homology"/>
<evidence type="ECO:0000259" key="5">
    <source>
        <dbReference type="Pfam" id="PF01625"/>
    </source>
</evidence>
<dbReference type="NCBIfam" id="TIGR00401">
    <property type="entry name" value="msrA"/>
    <property type="match status" value="1"/>
</dbReference>
<dbReference type="Gene3D" id="3.30.1060.10">
    <property type="entry name" value="Peptide methionine sulphoxide reductase MsrA"/>
    <property type="match status" value="1"/>
</dbReference>
<dbReference type="Pfam" id="PF01625">
    <property type="entry name" value="PMSR"/>
    <property type="match status" value="1"/>
</dbReference>
<gene>
    <name evidence="4 6" type="primary">msrA</name>
    <name evidence="6" type="ORF">CW751_01090</name>
</gene>
<dbReference type="InterPro" id="IPR002569">
    <property type="entry name" value="Met_Sox_Rdtase_MsrA_dom"/>
</dbReference>
<dbReference type="OrthoDB" id="4174719at2"/>
<evidence type="ECO:0000313" key="7">
    <source>
        <dbReference type="Proteomes" id="UP000236654"/>
    </source>
</evidence>
<comment type="catalytic activity">
    <reaction evidence="2 4">
        <text>L-methionyl-[protein] + [thioredoxin]-disulfide + H2O = L-methionyl-(S)-S-oxide-[protein] + [thioredoxin]-dithiol</text>
        <dbReference type="Rhea" id="RHEA:14217"/>
        <dbReference type="Rhea" id="RHEA-COMP:10698"/>
        <dbReference type="Rhea" id="RHEA-COMP:10700"/>
        <dbReference type="Rhea" id="RHEA-COMP:12313"/>
        <dbReference type="Rhea" id="RHEA-COMP:12315"/>
        <dbReference type="ChEBI" id="CHEBI:15377"/>
        <dbReference type="ChEBI" id="CHEBI:16044"/>
        <dbReference type="ChEBI" id="CHEBI:29950"/>
        <dbReference type="ChEBI" id="CHEBI:44120"/>
        <dbReference type="ChEBI" id="CHEBI:50058"/>
        <dbReference type="EC" id="1.8.4.11"/>
    </reaction>
</comment>
<evidence type="ECO:0000256" key="1">
    <source>
        <dbReference type="ARBA" id="ARBA00023002"/>
    </source>
</evidence>
<name>A0A2I0R5V8_9FLAO</name>
<dbReference type="EC" id="1.8.4.11" evidence="4"/>
<evidence type="ECO:0000256" key="2">
    <source>
        <dbReference type="ARBA" id="ARBA00047806"/>
    </source>
</evidence>
<evidence type="ECO:0000256" key="4">
    <source>
        <dbReference type="HAMAP-Rule" id="MF_01401"/>
    </source>
</evidence>
<dbReference type="PROSITE" id="PS51257">
    <property type="entry name" value="PROKAR_LIPOPROTEIN"/>
    <property type="match status" value="1"/>
</dbReference>
<keyword evidence="7" id="KW-1185">Reference proteome</keyword>
<organism evidence="6 7">
    <name type="scientific">Brumimicrobium salinarum</name>
    <dbReference type="NCBI Taxonomy" id="2058658"/>
    <lineage>
        <taxon>Bacteria</taxon>
        <taxon>Pseudomonadati</taxon>
        <taxon>Bacteroidota</taxon>
        <taxon>Flavobacteriia</taxon>
        <taxon>Flavobacteriales</taxon>
        <taxon>Crocinitomicaceae</taxon>
        <taxon>Brumimicrobium</taxon>
    </lineage>
</organism>
<dbReference type="GO" id="GO:0008113">
    <property type="term" value="F:peptide-methionine (S)-S-oxide reductase activity"/>
    <property type="evidence" value="ECO:0007669"/>
    <property type="project" value="UniProtKB-UniRule"/>
</dbReference>
<evidence type="ECO:0000313" key="6">
    <source>
        <dbReference type="EMBL" id="PKR81963.1"/>
    </source>
</evidence>
<dbReference type="RefSeq" id="WP_101333109.1">
    <property type="nucleotide sequence ID" value="NZ_PJNI01000001.1"/>
</dbReference>
<dbReference type="Proteomes" id="UP000236654">
    <property type="component" value="Unassembled WGS sequence"/>
</dbReference>
<accession>A0A2I0R5V8</accession>
<protein>
    <recommendedName>
        <fullName evidence="4">Peptide methionine sulfoxide reductase MsrA</fullName>
        <shortName evidence="4">Protein-methionine-S-oxide reductase</shortName>
        <ecNumber evidence="4">1.8.4.11</ecNumber>
    </recommendedName>
    <alternativeName>
        <fullName evidence="4">Peptide-methionine (S)-S-oxide reductase</fullName>
        <shortName evidence="4">Peptide Met(O) reductase</shortName>
    </alternativeName>
</protein>
<dbReference type="HAMAP" id="MF_01401">
    <property type="entry name" value="MsrA"/>
    <property type="match status" value="1"/>
</dbReference>
<dbReference type="PANTHER" id="PTHR43774:SF1">
    <property type="entry name" value="PEPTIDE METHIONINE SULFOXIDE REDUCTASE MSRA 2"/>
    <property type="match status" value="1"/>
</dbReference>
<dbReference type="AlphaFoldDB" id="A0A2I0R5V8"/>
<reference evidence="6 7" key="1">
    <citation type="submission" date="2017-12" db="EMBL/GenBank/DDBJ databases">
        <title>The draft genome sequence of Brumimicrobium saltpan LHR20.</title>
        <authorList>
            <person name="Do Z.-J."/>
            <person name="Luo H.-R."/>
        </authorList>
    </citation>
    <scope>NUCLEOTIDE SEQUENCE [LARGE SCALE GENOMIC DNA]</scope>
    <source>
        <strain evidence="6 7">LHR20</strain>
    </source>
</reference>
<dbReference type="EMBL" id="PJNI01000001">
    <property type="protein sequence ID" value="PKR81963.1"/>
    <property type="molecule type" value="Genomic_DNA"/>
</dbReference>
<comment type="catalytic activity">
    <reaction evidence="3 4">
        <text>[thioredoxin]-disulfide + L-methionine + H2O = L-methionine (S)-S-oxide + [thioredoxin]-dithiol</text>
        <dbReference type="Rhea" id="RHEA:19993"/>
        <dbReference type="Rhea" id="RHEA-COMP:10698"/>
        <dbReference type="Rhea" id="RHEA-COMP:10700"/>
        <dbReference type="ChEBI" id="CHEBI:15377"/>
        <dbReference type="ChEBI" id="CHEBI:29950"/>
        <dbReference type="ChEBI" id="CHEBI:50058"/>
        <dbReference type="ChEBI" id="CHEBI:57844"/>
        <dbReference type="ChEBI" id="CHEBI:58772"/>
        <dbReference type="EC" id="1.8.4.11"/>
    </reaction>
</comment>
<comment type="similarity">
    <text evidence="4">Belongs to the MsrA Met sulfoxide reductase family.</text>
</comment>
<sequence>MKTTILFFSFLFAMSSCNSKSKLHDGSTVGLQTASTSNQNIKTNAVAYFASGCFWCVEAIFESVKGVGDVVSGYSGGKASTAKYDLVSAGRTNHAEAVMVPYDSTKIDYKTLLKVFFGSHDPTTLNQQGPDRGKQYRSSIFYQNKREQEEAQAYIKQLLKEGKFSKITTEVVPLKGFYAAEDYHQDYERNHPNNSYVKAVSVPRLNEFKSKHPELLK</sequence>
<comment type="function">
    <text evidence="4">Has an important function as a repair enzyme for proteins that have been inactivated by oxidation. Catalyzes the reversible oxidation-reduction of methionine sulfoxide in proteins to methionine.</text>
</comment>
<dbReference type="InterPro" id="IPR036509">
    <property type="entry name" value="Met_Sox_Rdtase_MsrA_sf"/>
</dbReference>
<dbReference type="SUPFAM" id="SSF55068">
    <property type="entry name" value="Peptide methionine sulfoxide reductase"/>
    <property type="match status" value="1"/>
</dbReference>
<feature type="domain" description="Peptide methionine sulphoxide reductase MsrA" evidence="5">
    <location>
        <begin position="47"/>
        <end position="196"/>
    </location>
</feature>